<proteinExistence type="predicted"/>
<accession>A0A6A6UVG6</accession>
<feature type="region of interest" description="Disordered" evidence="1">
    <location>
        <begin position="633"/>
        <end position="696"/>
    </location>
</feature>
<gene>
    <name evidence="2" type="ORF">M011DRAFT_530289</name>
</gene>
<evidence type="ECO:0000313" key="3">
    <source>
        <dbReference type="Proteomes" id="UP000799440"/>
    </source>
</evidence>
<dbReference type="OrthoDB" id="3825435at2759"/>
<dbReference type="Proteomes" id="UP000799440">
    <property type="component" value="Unassembled WGS sequence"/>
</dbReference>
<keyword evidence="3" id="KW-1185">Reference proteome</keyword>
<feature type="compositionally biased region" description="Pro residues" evidence="1">
    <location>
        <begin position="63"/>
        <end position="78"/>
    </location>
</feature>
<feature type="region of interest" description="Disordered" evidence="1">
    <location>
        <begin position="1"/>
        <end position="119"/>
    </location>
</feature>
<evidence type="ECO:0000256" key="1">
    <source>
        <dbReference type="SAM" id="MobiDB-lite"/>
    </source>
</evidence>
<feature type="compositionally biased region" description="Basic and acidic residues" evidence="1">
    <location>
        <begin position="686"/>
        <end position="696"/>
    </location>
</feature>
<organism evidence="2 3">
    <name type="scientific">Sporormia fimetaria CBS 119925</name>
    <dbReference type="NCBI Taxonomy" id="1340428"/>
    <lineage>
        <taxon>Eukaryota</taxon>
        <taxon>Fungi</taxon>
        <taxon>Dikarya</taxon>
        <taxon>Ascomycota</taxon>
        <taxon>Pezizomycotina</taxon>
        <taxon>Dothideomycetes</taxon>
        <taxon>Pleosporomycetidae</taxon>
        <taxon>Pleosporales</taxon>
        <taxon>Sporormiaceae</taxon>
        <taxon>Sporormia</taxon>
    </lineage>
</organism>
<feature type="compositionally biased region" description="Acidic residues" evidence="1">
    <location>
        <begin position="633"/>
        <end position="684"/>
    </location>
</feature>
<dbReference type="EMBL" id="MU006623">
    <property type="protein sequence ID" value="KAF2741833.1"/>
    <property type="molecule type" value="Genomic_DNA"/>
</dbReference>
<name>A0A6A6UVG6_9PLEO</name>
<feature type="compositionally biased region" description="Basic and acidic residues" evidence="1">
    <location>
        <begin position="7"/>
        <end position="18"/>
    </location>
</feature>
<evidence type="ECO:0008006" key="4">
    <source>
        <dbReference type="Google" id="ProtNLM"/>
    </source>
</evidence>
<dbReference type="AlphaFoldDB" id="A0A6A6UVG6"/>
<evidence type="ECO:0000313" key="2">
    <source>
        <dbReference type="EMBL" id="KAF2741833.1"/>
    </source>
</evidence>
<feature type="compositionally biased region" description="Polar residues" evidence="1">
    <location>
        <begin position="24"/>
        <end position="39"/>
    </location>
</feature>
<sequence length="696" mass="77293">MNKRPRGPTEDPHEEQPSSKRASKQCSAFTKKSKGTVQCKNPGHSDGLYYCGVHKPKGGNPPRIDPPIPPSGGEPVLPPGGTTIPAGEEGAPIEPVGPSAGPGHQVGNETGSDPPRHSAHLLAPAELHKGLPSMDTLTFPPNFLNKNMLEGLLGQQLAPHDPTPGAKLSLLQQGAHLPVETPSEINWVLGARQGNSWSSSIFVVLNAWALAMGLSLNTTPHERGRDRTFFHRARRLIHLARTGQPDWRLIYAFLVYYQIAEPTEVPACHRFARTRSLPTIQAFRGYLTVLNAYDESWRENTGDPYSRYEIGRTFTFKISDQQLPTDRDAEVPLTEAADFVERFLDLRGRRNNPVKETRELFAKLLDEFQKDRKGAEEQGQWCGLFQERFELWANLSKFGNAHSYLRQGEWLNHDVVMLAISSVLLPINKLAESDHGLPGTGGFAIASGSGIDNAFRAIDEGWADYMGVNPAGPAVAIRPRRFAKQLRIVPVRQQTDNWECGLHTILNAWIFALGLAPAANGSADHASSAKVRNEMFRLLRCALNGRLDWKTLAYFLLCNRLVQETSIDNVPASRRFALTQAHRGGENGDNDLNRLLWDSWQVTDLLLLTMPDQPTLIDLTFNVDFSKMPVELLEDEEEEESEEEEGEGEEGGEEEEGEGEGEDENENAGEEEELEVEQDEDMGEQIDGKSKDNGRK</sequence>
<protein>
    <recommendedName>
        <fullName evidence="4">Ubiquitin-like protease family profile domain-containing protein</fullName>
    </recommendedName>
</protein>
<reference evidence="2" key="1">
    <citation type="journal article" date="2020" name="Stud. Mycol.">
        <title>101 Dothideomycetes genomes: a test case for predicting lifestyles and emergence of pathogens.</title>
        <authorList>
            <person name="Haridas S."/>
            <person name="Albert R."/>
            <person name="Binder M."/>
            <person name="Bloem J."/>
            <person name="Labutti K."/>
            <person name="Salamov A."/>
            <person name="Andreopoulos B."/>
            <person name="Baker S."/>
            <person name="Barry K."/>
            <person name="Bills G."/>
            <person name="Bluhm B."/>
            <person name="Cannon C."/>
            <person name="Castanera R."/>
            <person name="Culley D."/>
            <person name="Daum C."/>
            <person name="Ezra D."/>
            <person name="Gonzalez J."/>
            <person name="Henrissat B."/>
            <person name="Kuo A."/>
            <person name="Liang C."/>
            <person name="Lipzen A."/>
            <person name="Lutzoni F."/>
            <person name="Magnuson J."/>
            <person name="Mondo S."/>
            <person name="Nolan M."/>
            <person name="Ohm R."/>
            <person name="Pangilinan J."/>
            <person name="Park H.-J."/>
            <person name="Ramirez L."/>
            <person name="Alfaro M."/>
            <person name="Sun H."/>
            <person name="Tritt A."/>
            <person name="Yoshinaga Y."/>
            <person name="Zwiers L.-H."/>
            <person name="Turgeon B."/>
            <person name="Goodwin S."/>
            <person name="Spatafora J."/>
            <person name="Crous P."/>
            <person name="Grigoriev I."/>
        </authorList>
    </citation>
    <scope>NUCLEOTIDE SEQUENCE</scope>
    <source>
        <strain evidence="2">CBS 119925</strain>
    </source>
</reference>